<evidence type="ECO:0000313" key="9">
    <source>
        <dbReference type="Proteomes" id="UP000677436"/>
    </source>
</evidence>
<dbReference type="RefSeq" id="WP_212772636.1">
    <property type="nucleotide sequence ID" value="NZ_AP024601.1"/>
</dbReference>
<dbReference type="Gene3D" id="3.30.70.100">
    <property type="match status" value="1"/>
</dbReference>
<dbReference type="InterPro" id="IPR049740">
    <property type="entry name" value="CopZ"/>
</dbReference>
<dbReference type="EMBL" id="AP024601">
    <property type="protein sequence ID" value="BCU82283.1"/>
    <property type="molecule type" value="Genomic_DNA"/>
</dbReference>
<protein>
    <recommendedName>
        <fullName evidence="2">Copper chaperone CopZ</fullName>
    </recommendedName>
</protein>
<dbReference type="PANTHER" id="PTHR46594">
    <property type="entry name" value="P-TYPE CATION-TRANSPORTING ATPASE"/>
    <property type="match status" value="1"/>
</dbReference>
<evidence type="ECO:0000256" key="6">
    <source>
        <dbReference type="ARBA" id="ARBA00023186"/>
    </source>
</evidence>
<dbReference type="KEGG" id="pabs:JIR001_20660"/>
<reference evidence="8" key="2">
    <citation type="journal article" date="2021" name="Microbiol. Resour. Announc.">
        <title>Complete Genome Sequence of Polycladomyces abyssicola JIR-001T, Isolated from Hemipelagic Sediment in Deep Seawater.</title>
        <authorList>
            <person name="Tsubouchi T."/>
            <person name="Kaneko Y."/>
        </authorList>
    </citation>
    <scope>NUCLEOTIDE SEQUENCE</scope>
    <source>
        <strain evidence="8">JIR-001</strain>
    </source>
</reference>
<dbReference type="InterPro" id="IPR036163">
    <property type="entry name" value="HMA_dom_sf"/>
</dbReference>
<reference evidence="8" key="1">
    <citation type="journal article" date="2013" name="Int. J. Syst. Evol. Microbiol.">
        <title>Polycladomyces abyssicola gen. nov., sp. nov., a thermophilic filamentous bacterium isolated from hemipelagic sediment.</title>
        <authorList>
            <person name="Tsubouchi T."/>
            <person name="Shimane Y."/>
            <person name="Mori K."/>
            <person name="Usui K."/>
            <person name="Hiraki T."/>
            <person name="Tame A."/>
            <person name="Uematsu K."/>
            <person name="Maruyama T."/>
            <person name="Hatada Y."/>
        </authorList>
    </citation>
    <scope>NUCLEOTIDE SEQUENCE</scope>
    <source>
        <strain evidence="8">JIR-001</strain>
    </source>
</reference>
<dbReference type="FunFam" id="3.30.70.100:FF:000005">
    <property type="entry name" value="Copper-exporting P-type ATPase A"/>
    <property type="match status" value="1"/>
</dbReference>
<dbReference type="SUPFAM" id="SSF55008">
    <property type="entry name" value="HMA, heavy metal-associated domain"/>
    <property type="match status" value="1"/>
</dbReference>
<keyword evidence="9" id="KW-1185">Reference proteome</keyword>
<organism evidence="8 9">
    <name type="scientific">Polycladomyces abyssicola</name>
    <dbReference type="NCBI Taxonomy" id="1125966"/>
    <lineage>
        <taxon>Bacteria</taxon>
        <taxon>Bacillati</taxon>
        <taxon>Bacillota</taxon>
        <taxon>Bacilli</taxon>
        <taxon>Bacillales</taxon>
        <taxon>Thermoactinomycetaceae</taxon>
        <taxon>Polycladomyces</taxon>
    </lineage>
</organism>
<evidence type="ECO:0000256" key="3">
    <source>
        <dbReference type="ARBA" id="ARBA00022490"/>
    </source>
</evidence>
<dbReference type="Pfam" id="PF00403">
    <property type="entry name" value="HMA"/>
    <property type="match status" value="1"/>
</dbReference>
<keyword evidence="3" id="KW-0963">Cytoplasm</keyword>
<dbReference type="InterPro" id="IPR006122">
    <property type="entry name" value="HMA_Cu_ion-bd"/>
</dbReference>
<evidence type="ECO:0000313" key="8">
    <source>
        <dbReference type="EMBL" id="BCU82283.1"/>
    </source>
</evidence>
<dbReference type="NCBIfam" id="TIGR00003">
    <property type="entry name" value="copper ion binding protein"/>
    <property type="match status" value="1"/>
</dbReference>
<dbReference type="GO" id="GO:0005737">
    <property type="term" value="C:cytoplasm"/>
    <property type="evidence" value="ECO:0007669"/>
    <property type="project" value="UniProtKB-SubCell"/>
</dbReference>
<sequence length="70" mass="7746">MQTITLRVEGMSCNHCKQAVEGALKKLTGVERAEVNLAEKKVTVWYDETGATVEQMKEAIEDQGYDVVDG</sequence>
<dbReference type="InterPro" id="IPR000428">
    <property type="entry name" value="Cu-bd"/>
</dbReference>
<dbReference type="InterPro" id="IPR006121">
    <property type="entry name" value="HMA_dom"/>
</dbReference>
<keyword evidence="6" id="KW-0143">Chaperone</keyword>
<evidence type="ECO:0000256" key="1">
    <source>
        <dbReference type="ARBA" id="ARBA00004496"/>
    </source>
</evidence>
<evidence type="ECO:0000256" key="2">
    <source>
        <dbReference type="ARBA" id="ARBA00015313"/>
    </source>
</evidence>
<comment type="subcellular location">
    <subcellularLocation>
        <location evidence="1">Cytoplasm</location>
    </subcellularLocation>
</comment>
<feature type="domain" description="HMA" evidence="7">
    <location>
        <begin position="2"/>
        <end position="68"/>
    </location>
</feature>
<dbReference type="PANTHER" id="PTHR46594:SF4">
    <property type="entry name" value="P-TYPE CATION-TRANSPORTING ATPASE"/>
    <property type="match status" value="1"/>
</dbReference>
<dbReference type="AlphaFoldDB" id="A0A8D5UHK5"/>
<accession>A0A8D5UHK5</accession>
<evidence type="ECO:0000256" key="5">
    <source>
        <dbReference type="ARBA" id="ARBA00023008"/>
    </source>
</evidence>
<dbReference type="InterPro" id="IPR017969">
    <property type="entry name" value="Heavy-metal-associated_CS"/>
</dbReference>
<dbReference type="GO" id="GO:0006825">
    <property type="term" value="P:copper ion transport"/>
    <property type="evidence" value="ECO:0007669"/>
    <property type="project" value="InterPro"/>
</dbReference>
<dbReference type="Proteomes" id="UP000677436">
    <property type="component" value="Chromosome"/>
</dbReference>
<proteinExistence type="predicted"/>
<evidence type="ECO:0000256" key="4">
    <source>
        <dbReference type="ARBA" id="ARBA00022723"/>
    </source>
</evidence>
<dbReference type="PROSITE" id="PS50846">
    <property type="entry name" value="HMA_2"/>
    <property type="match status" value="1"/>
</dbReference>
<dbReference type="PROSITE" id="PS01047">
    <property type="entry name" value="HMA_1"/>
    <property type="match status" value="1"/>
</dbReference>
<name>A0A8D5UHK5_9BACL</name>
<dbReference type="NCBIfam" id="NF033795">
    <property type="entry name" value="chaper_CopZ_Bs"/>
    <property type="match status" value="1"/>
</dbReference>
<dbReference type="PRINTS" id="PR00944">
    <property type="entry name" value="CUEXPORT"/>
</dbReference>
<dbReference type="CDD" id="cd00371">
    <property type="entry name" value="HMA"/>
    <property type="match status" value="1"/>
</dbReference>
<dbReference type="GO" id="GO:0005507">
    <property type="term" value="F:copper ion binding"/>
    <property type="evidence" value="ECO:0007669"/>
    <property type="project" value="InterPro"/>
</dbReference>
<gene>
    <name evidence="8" type="primary">copZ</name>
    <name evidence="8" type="ORF">JIR001_20660</name>
</gene>
<keyword evidence="5" id="KW-0186">Copper</keyword>
<evidence type="ECO:0000259" key="7">
    <source>
        <dbReference type="PROSITE" id="PS50846"/>
    </source>
</evidence>
<keyword evidence="4" id="KW-0479">Metal-binding</keyword>